<name>U1PPM3_9EURY</name>
<dbReference type="Gene3D" id="3.40.50.1010">
    <property type="entry name" value="5'-nuclease"/>
    <property type="match status" value="1"/>
</dbReference>
<gene>
    <name evidence="2" type="ORF">J07HQW2_02167</name>
</gene>
<feature type="domain" description="PIN" evidence="1">
    <location>
        <begin position="42"/>
        <end position="87"/>
    </location>
</feature>
<proteinExistence type="predicted"/>
<dbReference type="AlphaFoldDB" id="U1PPM3"/>
<organism evidence="2 3">
    <name type="scientific">Haloquadratum walsbyi J07HQW2</name>
    <dbReference type="NCBI Taxonomy" id="1238425"/>
    <lineage>
        <taxon>Archaea</taxon>
        <taxon>Methanobacteriati</taxon>
        <taxon>Methanobacteriota</taxon>
        <taxon>Stenosarchaea group</taxon>
        <taxon>Halobacteria</taxon>
        <taxon>Halobacteriales</taxon>
        <taxon>Haloferacaceae</taxon>
        <taxon>Haloquadratum</taxon>
    </lineage>
</organism>
<dbReference type="InterPro" id="IPR002716">
    <property type="entry name" value="PIN_dom"/>
</dbReference>
<sequence>MSCRRGNIESYWRETRTRHRERDARSAHRGRSLCIDHAPKTDFNAAQPLFRRYLELSFVDSTIAAYMEREGIEYLYSFDDDFDALDGVTRLDTPDNPFD</sequence>
<evidence type="ECO:0000313" key="3">
    <source>
        <dbReference type="Proteomes" id="UP000030710"/>
    </source>
</evidence>
<dbReference type="EMBL" id="KE356561">
    <property type="protein sequence ID" value="ERG95707.1"/>
    <property type="molecule type" value="Genomic_DNA"/>
</dbReference>
<dbReference type="eggNOG" id="arCOG04502">
    <property type="taxonomic scope" value="Archaea"/>
</dbReference>
<dbReference type="InterPro" id="IPR029060">
    <property type="entry name" value="PIN-like_dom_sf"/>
</dbReference>
<dbReference type="Proteomes" id="UP000030710">
    <property type="component" value="Unassembled WGS sequence"/>
</dbReference>
<dbReference type="SUPFAM" id="SSF88723">
    <property type="entry name" value="PIN domain-like"/>
    <property type="match status" value="1"/>
</dbReference>
<evidence type="ECO:0000259" key="1">
    <source>
        <dbReference type="Pfam" id="PF01850"/>
    </source>
</evidence>
<evidence type="ECO:0000313" key="2">
    <source>
        <dbReference type="EMBL" id="ERG95707.1"/>
    </source>
</evidence>
<protein>
    <submittedName>
        <fullName evidence="2">Putative nucleic acid-binding protein, contains PIN domain protein</fullName>
    </submittedName>
</protein>
<reference evidence="2 3" key="1">
    <citation type="journal article" date="2013" name="PLoS ONE">
        <title>Assembly-driven community genomics of a hypersaline microbial ecosystem.</title>
        <authorList>
            <person name="Podell S."/>
            <person name="Ugalde J.A."/>
            <person name="Narasingarao P."/>
            <person name="Banfield J.F."/>
            <person name="Heidelberg K.B."/>
            <person name="Allen E.E."/>
        </authorList>
    </citation>
    <scope>NUCLEOTIDE SEQUENCE [LARGE SCALE GENOMIC DNA]</scope>
    <source>
        <strain evidence="3">J07HQW2</strain>
    </source>
</reference>
<dbReference type="Pfam" id="PF01850">
    <property type="entry name" value="PIN"/>
    <property type="match status" value="1"/>
</dbReference>
<accession>U1PPM3</accession>
<dbReference type="HOGENOM" id="CLU_2313741_0_0_2"/>